<dbReference type="AlphaFoldDB" id="A0A653DFP5"/>
<dbReference type="Proteomes" id="UP000410492">
    <property type="component" value="Unassembled WGS sequence"/>
</dbReference>
<proteinExistence type="predicted"/>
<accession>A0A653DFP5</accession>
<dbReference type="EMBL" id="CAACVG010011782">
    <property type="protein sequence ID" value="VEN58833.1"/>
    <property type="molecule type" value="Genomic_DNA"/>
</dbReference>
<reference evidence="1 2" key="1">
    <citation type="submission" date="2019-01" db="EMBL/GenBank/DDBJ databases">
        <authorList>
            <person name="Sayadi A."/>
        </authorList>
    </citation>
    <scope>NUCLEOTIDE SEQUENCE [LARGE SCALE GENOMIC DNA]</scope>
</reference>
<sequence>MLSKCFLPKSGRFFTRLFGISSGPGEELLLSARVHIFEDRCCTYLWSSRLCLVDYLQLLEGSSWSAFWRSVGALSNLETCFYLLSTIESGLFGILS</sequence>
<evidence type="ECO:0000313" key="1">
    <source>
        <dbReference type="EMBL" id="VEN58833.1"/>
    </source>
</evidence>
<keyword evidence="2" id="KW-1185">Reference proteome</keyword>
<evidence type="ECO:0000313" key="2">
    <source>
        <dbReference type="Proteomes" id="UP000410492"/>
    </source>
</evidence>
<name>A0A653DFP5_CALMS</name>
<organism evidence="1 2">
    <name type="scientific">Callosobruchus maculatus</name>
    <name type="common">Southern cowpea weevil</name>
    <name type="synonym">Pulse bruchid</name>
    <dbReference type="NCBI Taxonomy" id="64391"/>
    <lineage>
        <taxon>Eukaryota</taxon>
        <taxon>Metazoa</taxon>
        <taxon>Ecdysozoa</taxon>
        <taxon>Arthropoda</taxon>
        <taxon>Hexapoda</taxon>
        <taxon>Insecta</taxon>
        <taxon>Pterygota</taxon>
        <taxon>Neoptera</taxon>
        <taxon>Endopterygota</taxon>
        <taxon>Coleoptera</taxon>
        <taxon>Polyphaga</taxon>
        <taxon>Cucujiformia</taxon>
        <taxon>Chrysomeloidea</taxon>
        <taxon>Chrysomelidae</taxon>
        <taxon>Bruchinae</taxon>
        <taxon>Bruchini</taxon>
        <taxon>Callosobruchus</taxon>
    </lineage>
</organism>
<gene>
    <name evidence="1" type="ORF">CALMAC_LOCUS17076</name>
</gene>
<protein>
    <submittedName>
        <fullName evidence="1">Uncharacterized protein</fullName>
    </submittedName>
</protein>